<comment type="function">
    <text evidence="4">Together with LptE, is involved in the assembly of lipopolysaccharide (LPS) at the surface of the outer membrane.</text>
</comment>
<dbReference type="PANTHER" id="PTHR30189">
    <property type="entry name" value="LPS-ASSEMBLY PROTEIN"/>
    <property type="match status" value="1"/>
</dbReference>
<accession>A0A1Y6CF33</accession>
<dbReference type="GO" id="GO:1990351">
    <property type="term" value="C:transporter complex"/>
    <property type="evidence" value="ECO:0007669"/>
    <property type="project" value="TreeGrafter"/>
</dbReference>
<evidence type="ECO:0000313" key="8">
    <source>
        <dbReference type="Proteomes" id="UP000192920"/>
    </source>
</evidence>
<evidence type="ECO:0000256" key="2">
    <source>
        <dbReference type="ARBA" id="ARBA00023136"/>
    </source>
</evidence>
<name>A0A1Y6CF33_9NEIS</name>
<dbReference type="SUPFAM" id="SSF56935">
    <property type="entry name" value="Porins"/>
    <property type="match status" value="2"/>
</dbReference>
<evidence type="ECO:0000313" key="7">
    <source>
        <dbReference type="EMBL" id="SMF52271.1"/>
    </source>
</evidence>
<dbReference type="InterPro" id="IPR020889">
    <property type="entry name" value="LipoPS_assembly_LptD"/>
</dbReference>
<feature type="domain" description="LptD C-terminal" evidence="6">
    <location>
        <begin position="276"/>
        <end position="653"/>
    </location>
</feature>
<feature type="chain" id="PRO_5013405335" description="LPS-assembly protein LptD" evidence="4">
    <location>
        <begin position="25"/>
        <end position="737"/>
    </location>
</feature>
<dbReference type="GO" id="GO:0043165">
    <property type="term" value="P:Gram-negative-bacterium-type cell outer membrane assembly"/>
    <property type="evidence" value="ECO:0007669"/>
    <property type="project" value="UniProtKB-UniRule"/>
</dbReference>
<dbReference type="EMBL" id="FXAG01000028">
    <property type="protein sequence ID" value="SMF52271.1"/>
    <property type="molecule type" value="Genomic_DNA"/>
</dbReference>
<comment type="subunit">
    <text evidence="4">Component of the lipopolysaccharide transport and assembly complex. Interacts with LptE and LptA.</text>
</comment>
<protein>
    <recommendedName>
        <fullName evidence="4">LPS-assembly protein LptD</fullName>
    </recommendedName>
</protein>
<evidence type="ECO:0000259" key="6">
    <source>
        <dbReference type="Pfam" id="PF04453"/>
    </source>
</evidence>
<proteinExistence type="inferred from homology"/>
<keyword evidence="1 4" id="KW-0732">Signal</keyword>
<dbReference type="RefSeq" id="WP_085277745.1">
    <property type="nucleotide sequence ID" value="NZ_FXAG01000028.1"/>
</dbReference>
<evidence type="ECO:0000256" key="4">
    <source>
        <dbReference type="HAMAP-Rule" id="MF_01411"/>
    </source>
</evidence>
<dbReference type="Pfam" id="PF04453">
    <property type="entry name" value="LptD"/>
    <property type="match status" value="1"/>
</dbReference>
<dbReference type="STRING" id="1123014.SAMN02745746_03751"/>
<keyword evidence="8" id="KW-1185">Reference proteome</keyword>
<dbReference type="InterPro" id="IPR050218">
    <property type="entry name" value="LptD"/>
</dbReference>
<evidence type="ECO:0000256" key="3">
    <source>
        <dbReference type="ARBA" id="ARBA00023237"/>
    </source>
</evidence>
<dbReference type="GO" id="GO:0015920">
    <property type="term" value="P:lipopolysaccharide transport"/>
    <property type="evidence" value="ECO:0007669"/>
    <property type="project" value="InterPro"/>
</dbReference>
<dbReference type="Gene3D" id="2.60.450.10">
    <property type="entry name" value="Lipopolysaccharide (LPS) transport protein A like domain"/>
    <property type="match status" value="1"/>
</dbReference>
<dbReference type="PANTHER" id="PTHR30189:SF1">
    <property type="entry name" value="LPS-ASSEMBLY PROTEIN LPTD"/>
    <property type="match status" value="1"/>
</dbReference>
<comment type="caution">
    <text evidence="4">Lacks conserved residue(s) required for the propagation of feature annotation.</text>
</comment>
<evidence type="ECO:0000256" key="1">
    <source>
        <dbReference type="ARBA" id="ARBA00022729"/>
    </source>
</evidence>
<comment type="similarity">
    <text evidence="4">Belongs to the LptD family.</text>
</comment>
<evidence type="ECO:0000259" key="5">
    <source>
        <dbReference type="Pfam" id="PF03968"/>
    </source>
</evidence>
<dbReference type="Pfam" id="PF03968">
    <property type="entry name" value="LptD_N"/>
    <property type="match status" value="1"/>
</dbReference>
<dbReference type="Proteomes" id="UP000192920">
    <property type="component" value="Unassembled WGS sequence"/>
</dbReference>
<feature type="domain" description="Organic solvent tolerance-like N-terminal" evidence="5">
    <location>
        <begin position="39"/>
        <end position="167"/>
    </location>
</feature>
<sequence precursor="true">MARLQPTPLTLALAAAFSLSSVQAEELNTAPAAGQTQLSADELSGQMDNEIKARGNVVVRRDDQTLTADWLEYYQAKNRARAGDHFTLTQSGSRVSGTQLDYDLANRTGSAEQPDFAAAEGLRTFRGSGERAEFLGRDKYRLLQARANTCRPGDDSWYLKASSIDFDYGKNVGEAHNARIEFQGVPILYTPWIDFPLDGGRKSGVLAPIAKTGSNGTELSVPYYWNIAPNYDATLTPGYNDKRGAMLGAEFRYLQPDYKGEIATTQIPDDHEAGRSRYAWSAKHSQTLGSGFNLGYNANYVSDDDYFNDFGSRQDIASGTNLVREAWLGYGSEWDSGTFNAQLKAQRYQTLQDSTTPVDVPYARLPQLTANANQELGAGLSANLQAELTRFTHPTKQEGSRLVSYPSVTWSLDQSWGYLRPKLGVHYTRYSLDDFGSEKAREVTRTLPIFSTDSGLYFDRPTTLFGSNYIQTLEPRLYYLNIPSKQQNDLPNFDSAENSIDFAQLFNENRFSGSDRINGANQLTAALSTRYLDDKTGSEQLRLSVGQVFYFSRDNLTLNGTTTERSAQSSDLLFSAAGQLTPSWRFDSLYQHNQELSKTEQYNLQLFYTPTPGKTASIRYRYDRSADVGNADGTPGPLRQVDIAGQWPLAKKWYAVARYNYSLIDKKPLEQLAGFEYNDGCWTARVVGQRYVSSSTATKNAVFLQLELKDLGGIGSNPLDTLRLAIPGYSKINDIRQ</sequence>
<dbReference type="HAMAP" id="MF_01411">
    <property type="entry name" value="LPS_assembly_LptD"/>
    <property type="match status" value="1"/>
</dbReference>
<keyword evidence="3 4" id="KW-0998">Cell outer membrane</keyword>
<feature type="signal peptide" evidence="4">
    <location>
        <begin position="1"/>
        <end position="24"/>
    </location>
</feature>
<gene>
    <name evidence="4" type="primary">lptD</name>
    <name evidence="7" type="ORF">SAMN02745746_03751</name>
</gene>
<reference evidence="8" key="1">
    <citation type="submission" date="2017-04" db="EMBL/GenBank/DDBJ databases">
        <authorList>
            <person name="Varghese N."/>
            <person name="Submissions S."/>
        </authorList>
    </citation>
    <scope>NUCLEOTIDE SEQUENCE [LARGE SCALE GENOMIC DNA]</scope>
    <source>
        <strain evidence="8">DSM 22618</strain>
    </source>
</reference>
<dbReference type="AlphaFoldDB" id="A0A1Y6CF33"/>
<comment type="subcellular location">
    <subcellularLocation>
        <location evidence="4">Cell outer membrane</location>
    </subcellularLocation>
</comment>
<organism evidence="7 8">
    <name type="scientific">Pseudogulbenkiania subflava DSM 22618</name>
    <dbReference type="NCBI Taxonomy" id="1123014"/>
    <lineage>
        <taxon>Bacteria</taxon>
        <taxon>Pseudomonadati</taxon>
        <taxon>Pseudomonadota</taxon>
        <taxon>Betaproteobacteria</taxon>
        <taxon>Neisseriales</taxon>
        <taxon>Chromobacteriaceae</taxon>
        <taxon>Pseudogulbenkiania</taxon>
    </lineage>
</organism>
<dbReference type="InterPro" id="IPR007543">
    <property type="entry name" value="LptD_C"/>
</dbReference>
<keyword evidence="2 4" id="KW-0472">Membrane</keyword>
<dbReference type="InterPro" id="IPR005653">
    <property type="entry name" value="OstA-like_N"/>
</dbReference>
<dbReference type="GO" id="GO:0009279">
    <property type="term" value="C:cell outer membrane"/>
    <property type="evidence" value="ECO:0007669"/>
    <property type="project" value="UniProtKB-SubCell"/>
</dbReference>